<comment type="caution">
    <text evidence="2">The sequence shown here is derived from an EMBL/GenBank/DDBJ whole genome shotgun (WGS) entry which is preliminary data.</text>
</comment>
<keyword evidence="3" id="KW-1185">Reference proteome</keyword>
<dbReference type="Proteomes" id="UP000188879">
    <property type="component" value="Unassembled WGS sequence"/>
</dbReference>
<dbReference type="InterPro" id="IPR011104">
    <property type="entry name" value="Hpr_kin/Pase_C"/>
</dbReference>
<dbReference type="AlphaFoldDB" id="A0A1V2H5M0"/>
<evidence type="ECO:0000259" key="1">
    <source>
        <dbReference type="Pfam" id="PF07475"/>
    </source>
</evidence>
<accession>A0A1V2H5M0</accession>
<dbReference type="GO" id="GO:0005524">
    <property type="term" value="F:ATP binding"/>
    <property type="evidence" value="ECO:0007669"/>
    <property type="project" value="InterPro"/>
</dbReference>
<gene>
    <name evidence="2" type="ORF">BKE38_09510</name>
</gene>
<evidence type="ECO:0000313" key="2">
    <source>
        <dbReference type="EMBL" id="ONG55004.1"/>
    </source>
</evidence>
<organism evidence="2 3">
    <name type="scientific">Teichococcus deserti</name>
    <dbReference type="NCBI Taxonomy" id="1817963"/>
    <lineage>
        <taxon>Bacteria</taxon>
        <taxon>Pseudomonadati</taxon>
        <taxon>Pseudomonadota</taxon>
        <taxon>Alphaproteobacteria</taxon>
        <taxon>Acetobacterales</taxon>
        <taxon>Roseomonadaceae</taxon>
        <taxon>Roseomonas</taxon>
    </lineage>
</organism>
<dbReference type="InterPro" id="IPR027417">
    <property type="entry name" value="P-loop_NTPase"/>
</dbReference>
<sequence>MLHGSCAALEGEGVLFLGPPGSGKSDLLQRGWRLVADDQVVATLRDGGVEAGAPAALAGLLEVRGLGIFEGLAHAPAPLRLVVELAPRAAIPRLPLPRSLAVAGIPLPCVALHGFDASTPDKLAWALAASRSRLRQRAGAFAA</sequence>
<dbReference type="GO" id="GO:0000155">
    <property type="term" value="F:phosphorelay sensor kinase activity"/>
    <property type="evidence" value="ECO:0007669"/>
    <property type="project" value="InterPro"/>
</dbReference>
<evidence type="ECO:0000313" key="3">
    <source>
        <dbReference type="Proteomes" id="UP000188879"/>
    </source>
</evidence>
<reference evidence="2 3" key="1">
    <citation type="submission" date="2016-10" db="EMBL/GenBank/DDBJ databases">
        <title>Draft Genome sequence of Roseomonas sp. strain M3.</title>
        <authorList>
            <person name="Subhash Y."/>
            <person name="Lee S."/>
        </authorList>
    </citation>
    <scope>NUCLEOTIDE SEQUENCE [LARGE SCALE GENOMIC DNA]</scope>
    <source>
        <strain evidence="2 3">M3</strain>
    </source>
</reference>
<dbReference type="Pfam" id="PF07475">
    <property type="entry name" value="Hpr_kinase_C"/>
    <property type="match status" value="1"/>
</dbReference>
<name>A0A1V2H5M0_9PROT</name>
<proteinExistence type="predicted"/>
<dbReference type="GO" id="GO:0006109">
    <property type="term" value="P:regulation of carbohydrate metabolic process"/>
    <property type="evidence" value="ECO:0007669"/>
    <property type="project" value="InterPro"/>
</dbReference>
<dbReference type="RefSeq" id="WP_076957160.1">
    <property type="nucleotide sequence ID" value="NZ_MLCO01000077.1"/>
</dbReference>
<feature type="domain" description="HPr kinase/phosphorylase C-terminal" evidence="1">
    <location>
        <begin position="2"/>
        <end position="69"/>
    </location>
</feature>
<dbReference type="SUPFAM" id="SSF53795">
    <property type="entry name" value="PEP carboxykinase-like"/>
    <property type="match status" value="1"/>
</dbReference>
<protein>
    <recommendedName>
        <fullName evidence="1">HPr kinase/phosphorylase C-terminal domain-containing protein</fullName>
    </recommendedName>
</protein>
<dbReference type="EMBL" id="MLCO01000077">
    <property type="protein sequence ID" value="ONG55004.1"/>
    <property type="molecule type" value="Genomic_DNA"/>
</dbReference>
<dbReference type="Gene3D" id="3.40.50.300">
    <property type="entry name" value="P-loop containing nucleotide triphosphate hydrolases"/>
    <property type="match status" value="1"/>
</dbReference>